<gene>
    <name evidence="8" type="ORF">B0J13DRAFT_308123</name>
</gene>
<dbReference type="GO" id="GO:0046872">
    <property type="term" value="F:metal ion binding"/>
    <property type="evidence" value="ECO:0007669"/>
    <property type="project" value="UniProtKB-KW"/>
</dbReference>
<dbReference type="PROSITE" id="PS50023">
    <property type="entry name" value="LIM_DOMAIN_2"/>
    <property type="match status" value="2"/>
</dbReference>
<feature type="region of interest" description="Disordered" evidence="6">
    <location>
        <begin position="134"/>
        <end position="488"/>
    </location>
</feature>
<dbReference type="Proteomes" id="UP000717696">
    <property type="component" value="Unassembled WGS sequence"/>
</dbReference>
<dbReference type="PROSITE" id="PS00478">
    <property type="entry name" value="LIM_DOMAIN_1"/>
    <property type="match status" value="1"/>
</dbReference>
<dbReference type="OrthoDB" id="1112565at2759"/>
<dbReference type="Pfam" id="PF00412">
    <property type="entry name" value="LIM"/>
    <property type="match status" value="2"/>
</dbReference>
<dbReference type="SUPFAM" id="SSF57716">
    <property type="entry name" value="Glucocorticoid receptor-like (DNA-binding domain)"/>
    <property type="match status" value="1"/>
</dbReference>
<keyword evidence="4 5" id="KW-0440">LIM domain</keyword>
<feature type="compositionally biased region" description="Polar residues" evidence="6">
    <location>
        <begin position="339"/>
        <end position="355"/>
    </location>
</feature>
<evidence type="ECO:0000256" key="4">
    <source>
        <dbReference type="ARBA" id="ARBA00023038"/>
    </source>
</evidence>
<feature type="region of interest" description="Disordered" evidence="6">
    <location>
        <begin position="34"/>
        <end position="71"/>
    </location>
</feature>
<dbReference type="AlphaFoldDB" id="A0A9P9EZX2"/>
<keyword evidence="1 5" id="KW-0479">Metal-binding</keyword>
<keyword evidence="9" id="KW-1185">Reference proteome</keyword>
<comment type="caution">
    <text evidence="8">The sequence shown here is derived from an EMBL/GenBank/DDBJ whole genome shotgun (WGS) entry which is preliminary data.</text>
</comment>
<dbReference type="GO" id="GO:0005634">
    <property type="term" value="C:nucleus"/>
    <property type="evidence" value="ECO:0007669"/>
    <property type="project" value="TreeGrafter"/>
</dbReference>
<dbReference type="SMART" id="SM00132">
    <property type="entry name" value="LIM"/>
    <property type="match status" value="2"/>
</dbReference>
<dbReference type="GO" id="GO:0030695">
    <property type="term" value="F:GTPase regulator activity"/>
    <property type="evidence" value="ECO:0007669"/>
    <property type="project" value="UniProtKB-ARBA"/>
</dbReference>
<name>A0A9P9EZX2_9HYPO</name>
<feature type="compositionally biased region" description="Low complexity" evidence="6">
    <location>
        <begin position="356"/>
        <end position="377"/>
    </location>
</feature>
<sequence length="719" mass="77908">MAMMRESMMLPTIKCSSCGRQVEISLMGEHICPGPTAELSPPPEEDEYESYTPYNASKQPEKLGRIPPGAVDINAANDPWMRQGQLTPNSLVSDFRSLSPPRDDFFISSPALEDDLIPSSRPVESPSFFGSFSDRKSGASGSEVEMHLSVSPGSTANSNLMRRMDAIAPGPFDTSRSPSSPSFPPLSASLDKEFDKQLDFLSAPKDNMGPRRSATAPTHYHKASNSSGATAAPSIPKRDDYEGFGPPSLADDELEPKPLAFMSRSDTFPKSSHSQAPHPLRAPSAPGPRSENRNAEGAAIGHRSRPSMGPDTSRKPPPRKSLLNPPKNTGSVDLAAEFGTSNPYHTPSDSASSGYSTFSHPSQTSSQTSPARSQTRRQPSDTSTMSAEVPKKQPSMDSLRPKDLRIDPSLQPPRARSPLAESPYDLSPRDRLDPAIQSGRRFDAPLTPGPYSTSPRDLQPVDPAIQPYRPYPATSPLSNPPRKLSRDPTVHRGNCKACMLEITGKSISSADGRLTGKYHKACFVCTTCTEPFTSAEFYVHEDKPYCEQHYHKLNGSLCGSCQKGIEGQYLQDEFQIKYHVGCFRCLDCGRSLSEGYFEVDGKSYCERDAWRRVQQPWLAGNEQASEPDRSMKPPPNPRGPHGPPGPPGFLGPPGPRPPNGRGGLPGRPSPGQRPPPGMGLPRPPYGLPTGNRLSPGGPVAGGPGPRPRMNKRNTRLGMM</sequence>
<feature type="domain" description="LIM zinc-binding" evidence="7">
    <location>
        <begin position="556"/>
        <end position="615"/>
    </location>
</feature>
<evidence type="ECO:0000256" key="1">
    <source>
        <dbReference type="ARBA" id="ARBA00022723"/>
    </source>
</evidence>
<feature type="compositionally biased region" description="Low complexity" evidence="6">
    <location>
        <begin position="175"/>
        <end position="189"/>
    </location>
</feature>
<reference evidence="8" key="1">
    <citation type="journal article" date="2021" name="Nat. Commun.">
        <title>Genetic determinants of endophytism in the Arabidopsis root mycobiome.</title>
        <authorList>
            <person name="Mesny F."/>
            <person name="Miyauchi S."/>
            <person name="Thiergart T."/>
            <person name="Pickel B."/>
            <person name="Atanasova L."/>
            <person name="Karlsson M."/>
            <person name="Huettel B."/>
            <person name="Barry K.W."/>
            <person name="Haridas S."/>
            <person name="Chen C."/>
            <person name="Bauer D."/>
            <person name="Andreopoulos W."/>
            <person name="Pangilinan J."/>
            <person name="LaButti K."/>
            <person name="Riley R."/>
            <person name="Lipzen A."/>
            <person name="Clum A."/>
            <person name="Drula E."/>
            <person name="Henrissat B."/>
            <person name="Kohler A."/>
            <person name="Grigoriev I.V."/>
            <person name="Martin F.M."/>
            <person name="Hacquard S."/>
        </authorList>
    </citation>
    <scope>NUCLEOTIDE SEQUENCE</scope>
    <source>
        <strain evidence="8">MPI-CAGE-AT-0021</strain>
    </source>
</reference>
<proteinExistence type="predicted"/>
<evidence type="ECO:0000256" key="3">
    <source>
        <dbReference type="ARBA" id="ARBA00022833"/>
    </source>
</evidence>
<evidence type="ECO:0000313" key="9">
    <source>
        <dbReference type="Proteomes" id="UP000717696"/>
    </source>
</evidence>
<feature type="compositionally biased region" description="Basic residues" evidence="6">
    <location>
        <begin position="708"/>
        <end position="719"/>
    </location>
</feature>
<evidence type="ECO:0000313" key="8">
    <source>
        <dbReference type="EMBL" id="KAH7149536.1"/>
    </source>
</evidence>
<feature type="compositionally biased region" description="Pro residues" evidence="6">
    <location>
        <begin position="632"/>
        <end position="658"/>
    </location>
</feature>
<protein>
    <recommendedName>
        <fullName evidence="7">LIM zinc-binding domain-containing protein</fullName>
    </recommendedName>
</protein>
<evidence type="ECO:0000256" key="6">
    <source>
        <dbReference type="SAM" id="MobiDB-lite"/>
    </source>
</evidence>
<keyword evidence="3 5" id="KW-0862">Zinc</keyword>
<feature type="region of interest" description="Disordered" evidence="6">
    <location>
        <begin position="618"/>
        <end position="719"/>
    </location>
</feature>
<organism evidence="8 9">
    <name type="scientific">Dactylonectria estremocensis</name>
    <dbReference type="NCBI Taxonomy" id="1079267"/>
    <lineage>
        <taxon>Eukaryota</taxon>
        <taxon>Fungi</taxon>
        <taxon>Dikarya</taxon>
        <taxon>Ascomycota</taxon>
        <taxon>Pezizomycotina</taxon>
        <taxon>Sordariomycetes</taxon>
        <taxon>Hypocreomycetidae</taxon>
        <taxon>Hypocreales</taxon>
        <taxon>Nectriaceae</taxon>
        <taxon>Dactylonectria</taxon>
    </lineage>
</organism>
<keyword evidence="2" id="KW-0677">Repeat</keyword>
<feature type="compositionally biased region" description="Polar residues" evidence="6">
    <location>
        <begin position="151"/>
        <end position="160"/>
    </location>
</feature>
<dbReference type="CDD" id="cd09397">
    <property type="entry name" value="LIM1_UF1"/>
    <property type="match status" value="1"/>
</dbReference>
<feature type="compositionally biased region" description="Polar residues" evidence="6">
    <location>
        <begin position="264"/>
        <end position="275"/>
    </location>
</feature>
<dbReference type="GO" id="GO:0003712">
    <property type="term" value="F:transcription coregulator activity"/>
    <property type="evidence" value="ECO:0007669"/>
    <property type="project" value="TreeGrafter"/>
</dbReference>
<dbReference type="PANTHER" id="PTHR24205">
    <property type="entry name" value="FOUR AND A HALF LIM DOMAINS PROTEIN"/>
    <property type="match status" value="1"/>
</dbReference>
<evidence type="ECO:0000259" key="7">
    <source>
        <dbReference type="PROSITE" id="PS50023"/>
    </source>
</evidence>
<feature type="compositionally biased region" description="Pro residues" evidence="6">
    <location>
        <begin position="667"/>
        <end position="686"/>
    </location>
</feature>
<accession>A0A9P9EZX2</accession>
<feature type="domain" description="LIM zinc-binding" evidence="7">
    <location>
        <begin position="493"/>
        <end position="555"/>
    </location>
</feature>
<dbReference type="InterPro" id="IPR001781">
    <property type="entry name" value="Znf_LIM"/>
</dbReference>
<evidence type="ECO:0000256" key="5">
    <source>
        <dbReference type="PROSITE-ProRule" id="PRU00125"/>
    </source>
</evidence>
<dbReference type="EMBL" id="JAGMUU010000007">
    <property type="protein sequence ID" value="KAH7149536.1"/>
    <property type="molecule type" value="Genomic_DNA"/>
</dbReference>
<dbReference type="PANTHER" id="PTHR24205:SF16">
    <property type="entry name" value="GH01042P-RELATED"/>
    <property type="match status" value="1"/>
</dbReference>
<evidence type="ECO:0000256" key="2">
    <source>
        <dbReference type="ARBA" id="ARBA00022737"/>
    </source>
</evidence>
<dbReference type="FunFam" id="2.10.110.10:FF:000105">
    <property type="entry name" value="Similar to LIM domain-containing protein"/>
    <property type="match status" value="1"/>
</dbReference>
<dbReference type="CDD" id="cd08368">
    <property type="entry name" value="LIM"/>
    <property type="match status" value="1"/>
</dbReference>
<dbReference type="Gene3D" id="2.10.110.10">
    <property type="entry name" value="Cysteine Rich Protein"/>
    <property type="match status" value="2"/>
</dbReference>